<dbReference type="SUPFAM" id="SSF49265">
    <property type="entry name" value="Fibronectin type III"/>
    <property type="match status" value="5"/>
</dbReference>
<evidence type="ECO:0000313" key="11">
    <source>
        <dbReference type="Ensembl" id="ENSONIP00000014611.2"/>
    </source>
</evidence>
<keyword evidence="6" id="KW-0130">Cell adhesion</keyword>
<evidence type="ECO:0008006" key="13">
    <source>
        <dbReference type="Google" id="ProtNLM"/>
    </source>
</evidence>
<dbReference type="SUPFAM" id="SSF53300">
    <property type="entry name" value="vWA-like"/>
    <property type="match status" value="2"/>
</dbReference>
<keyword evidence="12" id="KW-1185">Reference proteome</keyword>
<feature type="domain" description="Fibronectin type-III" evidence="10">
    <location>
        <begin position="238"/>
        <end position="333"/>
    </location>
</feature>
<dbReference type="PROSITE" id="PS50853">
    <property type="entry name" value="FN3"/>
    <property type="match status" value="5"/>
</dbReference>
<evidence type="ECO:0000256" key="5">
    <source>
        <dbReference type="ARBA" id="ARBA00022737"/>
    </source>
</evidence>
<keyword evidence="5" id="KW-0677">Repeat</keyword>
<name>I3K0G6_ORENI</name>
<feature type="compositionally biased region" description="Basic and acidic residues" evidence="8">
    <location>
        <begin position="1214"/>
        <end position="1233"/>
    </location>
</feature>
<feature type="compositionally biased region" description="Basic and acidic residues" evidence="8">
    <location>
        <begin position="1418"/>
        <end position="1427"/>
    </location>
</feature>
<comment type="subcellular location">
    <subcellularLocation>
        <location evidence="1">Secreted</location>
        <location evidence="1">Extracellular space</location>
        <location evidence="1">Extracellular matrix</location>
    </subcellularLocation>
</comment>
<proteinExistence type="predicted"/>
<dbReference type="Gene3D" id="2.60.40.10">
    <property type="entry name" value="Immunoglobulins"/>
    <property type="match status" value="6"/>
</dbReference>
<protein>
    <recommendedName>
        <fullName evidence="13">Collagen type VII alpha 1-like</fullName>
    </recommendedName>
</protein>
<evidence type="ECO:0000256" key="1">
    <source>
        <dbReference type="ARBA" id="ARBA00004498"/>
    </source>
</evidence>
<feature type="domain" description="Fibronectin type-III" evidence="10">
    <location>
        <begin position="755"/>
        <end position="845"/>
    </location>
</feature>
<dbReference type="Pfam" id="PF00041">
    <property type="entry name" value="fn3"/>
    <property type="match status" value="3"/>
</dbReference>
<dbReference type="CDD" id="cd00063">
    <property type="entry name" value="FN3"/>
    <property type="match status" value="6"/>
</dbReference>
<reference evidence="12" key="1">
    <citation type="submission" date="2012-01" db="EMBL/GenBank/DDBJ databases">
        <title>The Genome Sequence of Oreochromis niloticus (Nile Tilapia).</title>
        <authorList>
            <consortium name="Broad Institute Genome Assembly Team"/>
            <consortium name="Broad Institute Sequencing Platform"/>
            <person name="Di Palma F."/>
            <person name="Johnson J."/>
            <person name="Lander E.S."/>
            <person name="Lindblad-Toh K."/>
        </authorList>
    </citation>
    <scope>NUCLEOTIDE SEQUENCE [LARGE SCALE GENOMIC DNA]</scope>
</reference>
<dbReference type="InterPro" id="IPR050525">
    <property type="entry name" value="ECM_Assembly_Org"/>
</dbReference>
<dbReference type="InterPro" id="IPR036116">
    <property type="entry name" value="FN3_sf"/>
</dbReference>
<dbReference type="GO" id="GO:0007155">
    <property type="term" value="P:cell adhesion"/>
    <property type="evidence" value="ECO:0007669"/>
    <property type="project" value="UniProtKB-KW"/>
</dbReference>
<dbReference type="Proteomes" id="UP000005207">
    <property type="component" value="Linkage group LG17"/>
</dbReference>
<feature type="domain" description="VWFA" evidence="9">
    <location>
        <begin position="37"/>
        <end position="211"/>
    </location>
</feature>
<evidence type="ECO:0000256" key="7">
    <source>
        <dbReference type="ARBA" id="ARBA00023180"/>
    </source>
</evidence>
<dbReference type="SMART" id="SM00060">
    <property type="entry name" value="FN3"/>
    <property type="match status" value="6"/>
</dbReference>
<dbReference type="Gene3D" id="3.40.50.410">
    <property type="entry name" value="von Willebrand factor, type A domain"/>
    <property type="match status" value="2"/>
</dbReference>
<dbReference type="eggNOG" id="KOG3544">
    <property type="taxonomic scope" value="Eukaryota"/>
</dbReference>
<reference evidence="11" key="3">
    <citation type="submission" date="2025-09" db="UniProtKB">
        <authorList>
            <consortium name="Ensembl"/>
        </authorList>
    </citation>
    <scope>IDENTIFICATION</scope>
</reference>
<feature type="compositionally biased region" description="Low complexity" evidence="8">
    <location>
        <begin position="1487"/>
        <end position="1503"/>
    </location>
</feature>
<keyword evidence="4" id="KW-0732">Signal</keyword>
<dbReference type="PANTHER" id="PTHR24020">
    <property type="entry name" value="COLLAGEN ALPHA"/>
    <property type="match status" value="1"/>
</dbReference>
<feature type="compositionally biased region" description="Low complexity" evidence="8">
    <location>
        <begin position="1398"/>
        <end position="1416"/>
    </location>
</feature>
<dbReference type="PANTHER" id="PTHR24020:SF88">
    <property type="entry name" value="COLLAGEN ALPHA-1(VII) CHAIN"/>
    <property type="match status" value="1"/>
</dbReference>
<dbReference type="Pfam" id="PF01391">
    <property type="entry name" value="Collagen"/>
    <property type="match status" value="2"/>
</dbReference>
<feature type="domain" description="Fibronectin type-III" evidence="10">
    <location>
        <begin position="666"/>
        <end position="754"/>
    </location>
</feature>
<keyword evidence="3" id="KW-0272">Extracellular matrix</keyword>
<evidence type="ECO:0000259" key="10">
    <source>
        <dbReference type="PROSITE" id="PS50853"/>
    </source>
</evidence>
<evidence type="ECO:0000256" key="6">
    <source>
        <dbReference type="ARBA" id="ARBA00022889"/>
    </source>
</evidence>
<feature type="compositionally biased region" description="Low complexity" evidence="8">
    <location>
        <begin position="1340"/>
        <end position="1353"/>
    </location>
</feature>
<feature type="domain" description="VWFA" evidence="9">
    <location>
        <begin position="973"/>
        <end position="1150"/>
    </location>
</feature>
<dbReference type="InterPro" id="IPR013783">
    <property type="entry name" value="Ig-like_fold"/>
</dbReference>
<dbReference type="FunFam" id="3.40.50.410:FF:000004">
    <property type="entry name" value="collagen alpha-6(VI) chain"/>
    <property type="match status" value="1"/>
</dbReference>
<feature type="region of interest" description="Disordered" evidence="8">
    <location>
        <begin position="1321"/>
        <end position="1524"/>
    </location>
</feature>
<dbReference type="PROSITE" id="PS50234">
    <property type="entry name" value="VWFA"/>
    <property type="match status" value="2"/>
</dbReference>
<dbReference type="InterPro" id="IPR003961">
    <property type="entry name" value="FN3_dom"/>
</dbReference>
<dbReference type="InterPro" id="IPR036465">
    <property type="entry name" value="vWFA_dom_sf"/>
</dbReference>
<reference evidence="11" key="2">
    <citation type="submission" date="2025-08" db="UniProtKB">
        <authorList>
            <consortium name="Ensembl"/>
        </authorList>
    </citation>
    <scope>IDENTIFICATION</scope>
</reference>
<evidence type="ECO:0000259" key="9">
    <source>
        <dbReference type="PROSITE" id="PS50234"/>
    </source>
</evidence>
<feature type="domain" description="Fibronectin type-III" evidence="10">
    <location>
        <begin position="420"/>
        <end position="512"/>
    </location>
</feature>
<dbReference type="InterPro" id="IPR008160">
    <property type="entry name" value="Collagen"/>
</dbReference>
<keyword evidence="7" id="KW-0325">Glycoprotein</keyword>
<keyword evidence="2" id="KW-0964">Secreted</keyword>
<dbReference type="HOGENOM" id="CLU_000510_1_0_1"/>
<dbReference type="GeneTree" id="ENSGT00940000153769"/>
<feature type="compositionally biased region" description="Basic and acidic residues" evidence="8">
    <location>
        <begin position="1329"/>
        <end position="1338"/>
    </location>
</feature>
<dbReference type="PRINTS" id="PR00453">
    <property type="entry name" value="VWFADOMAIN"/>
</dbReference>
<dbReference type="OMA" id="FMFRVAT"/>
<dbReference type="InterPro" id="IPR002035">
    <property type="entry name" value="VWF_A"/>
</dbReference>
<dbReference type="SMART" id="SM00327">
    <property type="entry name" value="VWA"/>
    <property type="match status" value="2"/>
</dbReference>
<evidence type="ECO:0000256" key="8">
    <source>
        <dbReference type="SAM" id="MobiDB-lite"/>
    </source>
</evidence>
<organism evidence="11 12">
    <name type="scientific">Oreochromis niloticus</name>
    <name type="common">Nile tilapia</name>
    <name type="synonym">Tilapia nilotica</name>
    <dbReference type="NCBI Taxonomy" id="8128"/>
    <lineage>
        <taxon>Eukaryota</taxon>
        <taxon>Metazoa</taxon>
        <taxon>Chordata</taxon>
        <taxon>Craniata</taxon>
        <taxon>Vertebrata</taxon>
        <taxon>Euteleostomi</taxon>
        <taxon>Actinopterygii</taxon>
        <taxon>Neopterygii</taxon>
        <taxon>Teleostei</taxon>
        <taxon>Neoteleostei</taxon>
        <taxon>Acanthomorphata</taxon>
        <taxon>Ovalentaria</taxon>
        <taxon>Cichlomorphae</taxon>
        <taxon>Cichliformes</taxon>
        <taxon>Cichlidae</taxon>
        <taxon>African cichlids</taxon>
        <taxon>Pseudocrenilabrinae</taxon>
        <taxon>Oreochromini</taxon>
        <taxon>Oreochromis</taxon>
    </lineage>
</organism>
<evidence type="ECO:0000313" key="12">
    <source>
        <dbReference type="Proteomes" id="UP000005207"/>
    </source>
</evidence>
<accession>I3K0G6</accession>
<evidence type="ECO:0000256" key="3">
    <source>
        <dbReference type="ARBA" id="ARBA00022530"/>
    </source>
</evidence>
<sequence>MPFLFVSFHASCICYHFTHINYSFLLSSACRTVVQADIVFLVDESWSVGHRDFSRVKDFITAIISSFQDSVVGADGVRFGVTVFGDVPRMRIALTDYSSLEEVLRAIKDLPYEGGSRRTGMALQFLVDSVFSPVIRRDSAPKIVVLITNGQSDDQVNVSGRAVADNGITVFAVGLTGADEAELRRVVSEPYAEHLLPVTDFSTMDTILPKLSRRVCLTASEPPRPVKISQPSEERVVGPRDLQVSELAHSSLRLTWSQATGDVTGYRLLVIPLSSKGQLLSVQQRQVRNCPYIRSLLYYFPKTDYSLTVYAMYPGLIGDSATIKVKTMKLVPVHQFLVQNATTDTVQARWASVRGATGYRLTWASTEGHIENINLGDNFNFYMIQGLHTGSEYTITINPIFGDIEGPITTAKVKTLESSSVQTLKVSAVSTSAAVVSWNSVPGATGYRLAWRPTPEFVGRDRPRQLALNSSTTQYQLKNVAHDTEYVLTLYVLFGSAVGPGITVTFRTSPLGYVSNFKVTSYTSTIIDVAWSPIVGATEYKLSWKTGNIFIKPQVQYLDRSILFHRLKDLNPQSTYTVTICAVYGNSEGPEISLSQLTGTKHIKVTSANCSEILITYFMISGSLMHCDVKKIIIVTALWYKTWIEISCGDVVLCLAAVSESDPIQAVREVKVEDIGVNSFTLSWKKAPGASGYKISWIPFLGGDEKSHVVSADSASYTIRNLRESSAYKIQVSSMVGSREGSAVLVTARTLDLPKVEGFAALNTTDNSTVLNWTRVAGASGYRLSWRHISVFDTKTEILGPGFTYYKISDLLYGRTYLFTIRPLYGEVEGPISTMYQRICKTLCKLPQAFDLFVMVLCITVGPACPALTVQPVPPTVPPHSPPITGDSQTPSIINTTTAQSPMRTTWHPDVVLPTESLTTKKPHVQPSVTEGKAGAVTSFRLTTLSRVTEKKTPPQPGILEILLYFFPHTKADIVFLVDESSSIGTDNFRKMKDFIFRVATYFPVIGSQGTQIAVVHYSDEPRIEFRLNDFKDRNSVLRALRALRYGGGNTKTGKGISYVLQELFQEAHGMRQDVPHVLVLFTDGKAQDNVVPPSRIARALGVSVLAVGVSNADHEELNKIAAPTSYKNIFYSPTFDDFPSVEREFIRSLCSDELVTEFKLQDEVRTDSNGIAGLPGPIGVDGGPGLPGQKGEKVILNYSFCEGVGIQGVQGPHGEKGEKVPYSRHEGHRGEPGEPGPPGAQGIQGISGNPGIQGPTGLRGLPGDPGEAGREVFSVQNILKQLKPSNTYTIKRAENKSCKLKKNMCEKLAMKKCAGILFQGERGSPGFDGDKGEKGEDGPPGVKGVKGNVGTKGAMGRFGARGPVGQKGDPGDPGVNGVMGRNGADGLDGAKGDKGDNGLQGQQGNQGDPGEPGLPGEKGEKGEKGFRGFPGRTGSPGLNGEKGDMGLPGTPGIPGLNGVTGRKGDKGEGGINGVDGDPGVKGEKGAAGFPGFPGFKGSAGSPGRDGDTGPPGPPGPQGDKGPKVQYTQLFRYLYLRMKHRLIINTTV</sequence>
<feature type="region of interest" description="Disordered" evidence="8">
    <location>
        <begin position="1210"/>
        <end position="1270"/>
    </location>
</feature>
<feature type="domain" description="Fibronectin type-III" evidence="10">
    <location>
        <begin position="513"/>
        <end position="603"/>
    </location>
</feature>
<dbReference type="Pfam" id="PF00092">
    <property type="entry name" value="VWA"/>
    <property type="match status" value="2"/>
</dbReference>
<dbReference type="InParanoid" id="I3K0G6"/>
<evidence type="ECO:0000256" key="4">
    <source>
        <dbReference type="ARBA" id="ARBA00022729"/>
    </source>
</evidence>
<dbReference type="Ensembl" id="ENSONIT00000014622.2">
    <property type="protein sequence ID" value="ENSONIP00000014611.2"/>
    <property type="gene ID" value="ENSONIG00000011602.2"/>
</dbReference>
<evidence type="ECO:0000256" key="2">
    <source>
        <dbReference type="ARBA" id="ARBA00022525"/>
    </source>
</evidence>